<sequence length="309" mass="34949">MDPENHVKGGNRMPTSDILVSVVLPVRNGADRIEGAVRSVLAQDHERLQVLISDNASTDGTEEVCRDLARRDDRIVYRRHPENVGLLNNFVRAVEPAEGTFFRWVGDDDRLEPSCVSRALQAFAEDDRLVLVTTQVAYTMPDGTVRSVPHTGTGLESDDPVDRFAEMLRLLNESHLLVDPLYGLLRRDPLARIPRRNMLREDEVFAAKLALAGPWGHVPEVLAHRDWNPGSLPAIARRLGVPPWRARVATLLQCREMLRWLHQVDLTEEQRRRARSAVLGMYLRRQRVTAARRGRRLALIASRLVPGGR</sequence>
<feature type="domain" description="Glycosyltransferase 2-like" evidence="1">
    <location>
        <begin position="21"/>
        <end position="188"/>
    </location>
</feature>
<organism evidence="2 3">
    <name type="scientific">Streptosporangium fragile</name>
    <dbReference type="NCBI Taxonomy" id="46186"/>
    <lineage>
        <taxon>Bacteria</taxon>
        <taxon>Bacillati</taxon>
        <taxon>Actinomycetota</taxon>
        <taxon>Actinomycetes</taxon>
        <taxon>Streptosporangiales</taxon>
        <taxon>Streptosporangiaceae</taxon>
        <taxon>Streptosporangium</taxon>
    </lineage>
</organism>
<dbReference type="EMBL" id="BAAAVI010000016">
    <property type="protein sequence ID" value="GAA2867156.1"/>
    <property type="molecule type" value="Genomic_DNA"/>
</dbReference>
<dbReference type="InterPro" id="IPR029044">
    <property type="entry name" value="Nucleotide-diphossugar_trans"/>
</dbReference>
<dbReference type="InterPro" id="IPR050834">
    <property type="entry name" value="Glycosyltransf_2"/>
</dbReference>
<dbReference type="InterPro" id="IPR001173">
    <property type="entry name" value="Glyco_trans_2-like"/>
</dbReference>
<dbReference type="PANTHER" id="PTHR43685:SF11">
    <property type="entry name" value="GLYCOSYLTRANSFERASE TAGX-RELATED"/>
    <property type="match status" value="1"/>
</dbReference>
<accession>A0ABN3VVD2</accession>
<dbReference type="Gene3D" id="3.90.550.10">
    <property type="entry name" value="Spore Coat Polysaccharide Biosynthesis Protein SpsA, Chain A"/>
    <property type="match status" value="1"/>
</dbReference>
<dbReference type="SUPFAM" id="SSF53448">
    <property type="entry name" value="Nucleotide-diphospho-sugar transferases"/>
    <property type="match status" value="1"/>
</dbReference>
<protein>
    <recommendedName>
        <fullName evidence="1">Glycosyltransferase 2-like domain-containing protein</fullName>
    </recommendedName>
</protein>
<comment type="caution">
    <text evidence="2">The sequence shown here is derived from an EMBL/GenBank/DDBJ whole genome shotgun (WGS) entry which is preliminary data.</text>
</comment>
<dbReference type="CDD" id="cd00761">
    <property type="entry name" value="Glyco_tranf_GTA_type"/>
    <property type="match status" value="1"/>
</dbReference>
<evidence type="ECO:0000313" key="2">
    <source>
        <dbReference type="EMBL" id="GAA2867156.1"/>
    </source>
</evidence>
<evidence type="ECO:0000313" key="3">
    <source>
        <dbReference type="Proteomes" id="UP001500831"/>
    </source>
</evidence>
<evidence type="ECO:0000259" key="1">
    <source>
        <dbReference type="Pfam" id="PF00535"/>
    </source>
</evidence>
<dbReference type="PANTHER" id="PTHR43685">
    <property type="entry name" value="GLYCOSYLTRANSFERASE"/>
    <property type="match status" value="1"/>
</dbReference>
<gene>
    <name evidence="2" type="ORF">GCM10010517_26690</name>
</gene>
<proteinExistence type="predicted"/>
<keyword evidence="3" id="KW-1185">Reference proteome</keyword>
<dbReference type="Pfam" id="PF00535">
    <property type="entry name" value="Glycos_transf_2"/>
    <property type="match status" value="1"/>
</dbReference>
<name>A0ABN3VVD2_9ACTN</name>
<reference evidence="2 3" key="1">
    <citation type="journal article" date="2019" name="Int. J. Syst. Evol. Microbiol.">
        <title>The Global Catalogue of Microorganisms (GCM) 10K type strain sequencing project: providing services to taxonomists for standard genome sequencing and annotation.</title>
        <authorList>
            <consortium name="The Broad Institute Genomics Platform"/>
            <consortium name="The Broad Institute Genome Sequencing Center for Infectious Disease"/>
            <person name="Wu L."/>
            <person name="Ma J."/>
        </authorList>
    </citation>
    <scope>NUCLEOTIDE SEQUENCE [LARGE SCALE GENOMIC DNA]</scope>
    <source>
        <strain evidence="2 3">JCM 6242</strain>
    </source>
</reference>
<dbReference type="Proteomes" id="UP001500831">
    <property type="component" value="Unassembled WGS sequence"/>
</dbReference>